<reference evidence="2 3" key="1">
    <citation type="submission" date="2017-03" db="EMBL/GenBank/DDBJ databases">
        <authorList>
            <person name="Afonso C.L."/>
            <person name="Miller P.J."/>
            <person name="Scott M.A."/>
            <person name="Spackman E."/>
            <person name="Goraichik I."/>
            <person name="Dimitrov K.M."/>
            <person name="Suarez D.L."/>
            <person name="Swayne D.E."/>
        </authorList>
    </citation>
    <scope>NUCLEOTIDE SEQUENCE [LARGE SCALE GENOMIC DNA]</scope>
    <source>
        <strain evidence="2 3">CECT 7751</strain>
    </source>
</reference>
<sequence length="183" mass="19607">MISLVYLVKAVRISAEVLSPSQRATATLLSIKAIFAKVSEPTLRTGEAPWGRKAVTEHRTTGGRTPGPGDSEGSNDMKCSYRAALAATAVTTMMMLGSTAQAGPITRACLASDSRAASPALCGCIQQVADMVLSNRDQRQAARFFKKPDMAQEVKMSSSRSDEQFWEKYSYFGAVAQEQCAAS</sequence>
<proteinExistence type="predicted"/>
<dbReference type="AlphaFoldDB" id="A0A1X6Z622"/>
<keyword evidence="3" id="KW-1185">Reference proteome</keyword>
<name>A0A1X6Z622_9RHOB</name>
<organism evidence="2 3">
    <name type="scientific">Pseudooceanicola marinus</name>
    <dbReference type="NCBI Taxonomy" id="396013"/>
    <lineage>
        <taxon>Bacteria</taxon>
        <taxon>Pseudomonadati</taxon>
        <taxon>Pseudomonadota</taxon>
        <taxon>Alphaproteobacteria</taxon>
        <taxon>Rhodobacterales</taxon>
        <taxon>Paracoccaceae</taxon>
        <taxon>Pseudooceanicola</taxon>
    </lineage>
</organism>
<accession>A0A1X6Z622</accession>
<evidence type="ECO:0000313" key="2">
    <source>
        <dbReference type="EMBL" id="SLN41657.1"/>
    </source>
</evidence>
<protein>
    <submittedName>
        <fullName evidence="2">Uncharacterized protein</fullName>
    </submittedName>
</protein>
<evidence type="ECO:0000256" key="1">
    <source>
        <dbReference type="SAM" id="MobiDB-lite"/>
    </source>
</evidence>
<feature type="region of interest" description="Disordered" evidence="1">
    <location>
        <begin position="51"/>
        <end position="75"/>
    </location>
</feature>
<dbReference type="EMBL" id="FWFN01000003">
    <property type="protein sequence ID" value="SLN41657.1"/>
    <property type="molecule type" value="Genomic_DNA"/>
</dbReference>
<gene>
    <name evidence="2" type="ORF">PSM7751_01926</name>
</gene>
<evidence type="ECO:0000313" key="3">
    <source>
        <dbReference type="Proteomes" id="UP000193963"/>
    </source>
</evidence>
<dbReference type="Proteomes" id="UP000193963">
    <property type="component" value="Unassembled WGS sequence"/>
</dbReference>